<feature type="transmembrane region" description="Helical" evidence="7">
    <location>
        <begin position="156"/>
        <end position="175"/>
    </location>
</feature>
<evidence type="ECO:0000256" key="6">
    <source>
        <dbReference type="ARBA" id="ARBA00023136"/>
    </source>
</evidence>
<evidence type="ECO:0000256" key="1">
    <source>
        <dbReference type="ARBA" id="ARBA00004141"/>
    </source>
</evidence>
<dbReference type="InterPro" id="IPR050291">
    <property type="entry name" value="CDF_Transporter"/>
</dbReference>
<protein>
    <submittedName>
        <fullName evidence="10">Cation diffusion facilitator family transporter</fullName>
    </submittedName>
</protein>
<feature type="transmembrane region" description="Helical" evidence="7">
    <location>
        <begin position="117"/>
        <end position="135"/>
    </location>
</feature>
<dbReference type="NCBIfam" id="TIGR01297">
    <property type="entry name" value="CDF"/>
    <property type="match status" value="1"/>
</dbReference>
<dbReference type="EMBL" id="JAHWQX010000001">
    <property type="protein sequence ID" value="MBW3096142.1"/>
    <property type="molecule type" value="Genomic_DNA"/>
</dbReference>
<evidence type="ECO:0000259" key="8">
    <source>
        <dbReference type="Pfam" id="PF01545"/>
    </source>
</evidence>
<dbReference type="PANTHER" id="PTHR43840:SF15">
    <property type="entry name" value="MITOCHONDRIAL METAL TRANSPORTER 1-RELATED"/>
    <property type="match status" value="1"/>
</dbReference>
<evidence type="ECO:0000256" key="5">
    <source>
        <dbReference type="ARBA" id="ARBA00022989"/>
    </source>
</evidence>
<proteinExistence type="inferred from homology"/>
<evidence type="ECO:0000256" key="4">
    <source>
        <dbReference type="ARBA" id="ARBA00022692"/>
    </source>
</evidence>
<evidence type="ECO:0000256" key="2">
    <source>
        <dbReference type="ARBA" id="ARBA00008114"/>
    </source>
</evidence>
<comment type="caution">
    <text evidence="10">The sequence shown here is derived from an EMBL/GenBank/DDBJ whole genome shotgun (WGS) entry which is preliminary data.</text>
</comment>
<feature type="transmembrane region" description="Helical" evidence="7">
    <location>
        <begin position="45"/>
        <end position="62"/>
    </location>
</feature>
<evidence type="ECO:0000256" key="7">
    <source>
        <dbReference type="SAM" id="Phobius"/>
    </source>
</evidence>
<dbReference type="InterPro" id="IPR027470">
    <property type="entry name" value="Cation_efflux_CTD"/>
</dbReference>
<comment type="subcellular location">
    <subcellularLocation>
        <location evidence="1">Membrane</location>
        <topology evidence="1">Multi-pass membrane protein</topology>
    </subcellularLocation>
</comment>
<keyword evidence="4 7" id="KW-0812">Transmembrane</keyword>
<evidence type="ECO:0000259" key="9">
    <source>
        <dbReference type="Pfam" id="PF16916"/>
    </source>
</evidence>
<evidence type="ECO:0000256" key="3">
    <source>
        <dbReference type="ARBA" id="ARBA00022448"/>
    </source>
</evidence>
<evidence type="ECO:0000313" key="10">
    <source>
        <dbReference type="EMBL" id="MBW3096142.1"/>
    </source>
</evidence>
<dbReference type="PANTHER" id="PTHR43840">
    <property type="entry name" value="MITOCHONDRIAL METAL TRANSPORTER 1-RELATED"/>
    <property type="match status" value="1"/>
</dbReference>
<organism evidence="10 11">
    <name type="scientific">Pseudohoeflea coraliihabitans</name>
    <dbReference type="NCBI Taxonomy" id="2860393"/>
    <lineage>
        <taxon>Bacteria</taxon>
        <taxon>Pseudomonadati</taxon>
        <taxon>Pseudomonadota</taxon>
        <taxon>Alphaproteobacteria</taxon>
        <taxon>Hyphomicrobiales</taxon>
        <taxon>Rhizobiaceae</taxon>
        <taxon>Pseudohoeflea</taxon>
    </lineage>
</organism>
<accession>A0ABS6WJL5</accession>
<dbReference type="Pfam" id="PF16916">
    <property type="entry name" value="ZT_dimer"/>
    <property type="match status" value="1"/>
</dbReference>
<sequence length="298" mass="31832">MTSRETTVRRLAFWSIPLALAVMGLKFIAWQLTGSVALFSDALESIVNVIAAMVAFVAVSYAQKPADADHPFGHHKAEYFSAVIEGVLIVLAALLIVREAVAALVSPGLITAPVEGIAVNIFAGLINGVWAMVLIREGRAFRSPALEADGRHILTDVISSGGVIVGLVLALWLDVPILDPILALLVAGNVLWQGWKVIGSSVAGLMDGAVAPDEEERIRQLIAAHATGAIEAHDIKSRRAGYASFVEFHLVVDGDMTVETSHQICDRLENVLRREVPGVKVTIHVEPGHKAKDEGVVL</sequence>
<dbReference type="Proteomes" id="UP001430804">
    <property type="component" value="Unassembled WGS sequence"/>
</dbReference>
<feature type="domain" description="Cation efflux protein cytoplasmic" evidence="9">
    <location>
        <begin position="212"/>
        <end position="287"/>
    </location>
</feature>
<dbReference type="InterPro" id="IPR058533">
    <property type="entry name" value="Cation_efflux_TM"/>
</dbReference>
<evidence type="ECO:0000313" key="11">
    <source>
        <dbReference type="Proteomes" id="UP001430804"/>
    </source>
</evidence>
<feature type="transmembrane region" description="Helical" evidence="7">
    <location>
        <begin position="83"/>
        <end position="105"/>
    </location>
</feature>
<feature type="transmembrane region" description="Helical" evidence="7">
    <location>
        <begin position="12"/>
        <end position="33"/>
    </location>
</feature>
<dbReference type="RefSeq" id="WP_219158094.1">
    <property type="nucleotide sequence ID" value="NZ_JAHWQX010000001.1"/>
</dbReference>
<dbReference type="Pfam" id="PF01545">
    <property type="entry name" value="Cation_efflux"/>
    <property type="match status" value="1"/>
</dbReference>
<name>A0ABS6WJL5_9HYPH</name>
<dbReference type="InterPro" id="IPR002524">
    <property type="entry name" value="Cation_efflux"/>
</dbReference>
<keyword evidence="11" id="KW-1185">Reference proteome</keyword>
<reference evidence="10" key="1">
    <citation type="submission" date="2021-07" db="EMBL/GenBank/DDBJ databases">
        <title>Pseudohoeflea marina sp. nov. a polyhydroxyalcanoate-producing bacterium.</title>
        <authorList>
            <person name="Zheng W."/>
            <person name="Yu S."/>
            <person name="Huang Y."/>
        </authorList>
    </citation>
    <scope>NUCLEOTIDE SEQUENCE</scope>
    <source>
        <strain evidence="10">DP4N28-3</strain>
    </source>
</reference>
<gene>
    <name evidence="10" type="ORF">KY465_02485</name>
</gene>
<keyword evidence="6 7" id="KW-0472">Membrane</keyword>
<feature type="domain" description="Cation efflux protein transmembrane" evidence="8">
    <location>
        <begin position="15"/>
        <end position="206"/>
    </location>
</feature>
<keyword evidence="5 7" id="KW-1133">Transmembrane helix</keyword>
<comment type="similarity">
    <text evidence="2">Belongs to the cation diffusion facilitator (CDF) transporter (TC 2.A.4) family.</text>
</comment>
<keyword evidence="3" id="KW-0813">Transport</keyword>